<dbReference type="RefSeq" id="WP_280320716.1">
    <property type="nucleotide sequence ID" value="NZ_CP118605.1"/>
</dbReference>
<name>A0ABY8ND99_9GAMM</name>
<evidence type="ECO:0000256" key="1">
    <source>
        <dbReference type="SAM" id="MobiDB-lite"/>
    </source>
</evidence>
<dbReference type="EMBL" id="CP118605">
    <property type="protein sequence ID" value="WGL16896.1"/>
    <property type="molecule type" value="Genomic_DNA"/>
</dbReference>
<sequence>MQQRRLDAQEREQQRLRRQLEALQQQPVITPSTPSVPSDPSVHPVELTSSEETELKVLLDKEAQEAEVNWPGSFDVFGSKTRFKISGFAELDISHDNHAIGSPTAFVTAAIATRGGIPAEGSDGLTHFSVQTSRLAVETRTPVGKHQLTTFISMDYFGQFFAADADPRLRQAYGEVSDILFGGDLLLGQDWSTFTYLPGFPNTLDFEGPPSAVATRRAMLRWTKELRRCLNLKLALEDPNGRVFTNAPLFEVVEIFADLDSVPEWPDTVAALAWETDDAHIEGAVITRDLRFSANNEGTISESAWGVNLSGRINMPWSNKQDFLTFGYVLGEGIGGLLNDSPPGAIYDFENDTLDTITSRGGYLGFQHWWNPDFYSVVTHGQLRVDNYEFQRPEAYRRAKYSSANLVWTPFPKWLFGVEAIYGSRVDRDDRRGSVTRFQFTSRMTF</sequence>
<organism evidence="2 3">
    <name type="scientific">Microbulbifer bruguierae</name>
    <dbReference type="NCBI Taxonomy" id="3029061"/>
    <lineage>
        <taxon>Bacteria</taxon>
        <taxon>Pseudomonadati</taxon>
        <taxon>Pseudomonadota</taxon>
        <taxon>Gammaproteobacteria</taxon>
        <taxon>Cellvibrionales</taxon>
        <taxon>Microbulbiferaceae</taxon>
        <taxon>Microbulbifer</taxon>
    </lineage>
</organism>
<evidence type="ECO:0000313" key="2">
    <source>
        <dbReference type="EMBL" id="WGL16896.1"/>
    </source>
</evidence>
<reference evidence="2 3" key="1">
    <citation type="submission" date="2023-02" db="EMBL/GenBank/DDBJ databases">
        <title>Description and genomic characterization of Microbulbifer bruguierae sp. nov., isolated from the sediment of mangrove plant Bruguiera sexangula.</title>
        <authorList>
            <person name="Long M."/>
        </authorList>
    </citation>
    <scope>NUCLEOTIDE SEQUENCE [LARGE SCALE GENOMIC DNA]</scope>
    <source>
        <strain evidence="2 3">H12</strain>
    </source>
</reference>
<accession>A0ABY8ND99</accession>
<feature type="compositionally biased region" description="Low complexity" evidence="1">
    <location>
        <begin position="21"/>
        <end position="45"/>
    </location>
</feature>
<proteinExistence type="predicted"/>
<keyword evidence="3" id="KW-1185">Reference proteome</keyword>
<evidence type="ECO:0000313" key="3">
    <source>
        <dbReference type="Proteomes" id="UP001236500"/>
    </source>
</evidence>
<dbReference type="InterPro" id="IPR045748">
    <property type="entry name" value="DcaP"/>
</dbReference>
<feature type="region of interest" description="Disordered" evidence="1">
    <location>
        <begin position="21"/>
        <end position="49"/>
    </location>
</feature>
<dbReference type="Pfam" id="PF19577">
    <property type="entry name" value="DcaP"/>
    <property type="match status" value="1"/>
</dbReference>
<dbReference type="Proteomes" id="UP001236500">
    <property type="component" value="Chromosome"/>
</dbReference>
<protein>
    <submittedName>
        <fullName evidence="2">DcaP family trimeric outer membrane transporter</fullName>
    </submittedName>
</protein>
<gene>
    <name evidence="2" type="ORF">PVT68_01025</name>
</gene>
<dbReference type="SUPFAM" id="SSF56935">
    <property type="entry name" value="Porins"/>
    <property type="match status" value="1"/>
</dbReference>